<reference evidence="1" key="1">
    <citation type="submission" date="2023-04" db="EMBL/GenBank/DDBJ databases">
        <authorList>
            <person name="Vijverberg K."/>
            <person name="Xiong W."/>
            <person name="Schranz E."/>
        </authorList>
    </citation>
    <scope>NUCLEOTIDE SEQUENCE</scope>
</reference>
<dbReference type="Proteomes" id="UP001177003">
    <property type="component" value="Chromosome 5"/>
</dbReference>
<proteinExistence type="predicted"/>
<evidence type="ECO:0000313" key="1">
    <source>
        <dbReference type="EMBL" id="CAI9285520.1"/>
    </source>
</evidence>
<evidence type="ECO:0000313" key="2">
    <source>
        <dbReference type="Proteomes" id="UP001177003"/>
    </source>
</evidence>
<gene>
    <name evidence="1" type="ORF">LSALG_LOCUS24984</name>
</gene>
<sequence length="134" mass="14287">MVVPGSSITPPSPLTCALSTGLGSNSMFGSMLGFCGSSSRPKRSPVVGKRGTAPHSSLFKPYIPSWAITRESLQSEDTTTKEWRESAHPPSTMEFLMGQLGARVADNLRYAAAQASILLVAVANLICRFRVTEA</sequence>
<protein>
    <submittedName>
        <fullName evidence="1">Uncharacterized protein</fullName>
    </submittedName>
</protein>
<dbReference type="EMBL" id="OX465081">
    <property type="protein sequence ID" value="CAI9285520.1"/>
    <property type="molecule type" value="Genomic_DNA"/>
</dbReference>
<keyword evidence="2" id="KW-1185">Reference proteome</keyword>
<name>A0AA36E8W7_LACSI</name>
<dbReference type="AlphaFoldDB" id="A0AA36E8W7"/>
<organism evidence="1 2">
    <name type="scientific">Lactuca saligna</name>
    <name type="common">Willowleaf lettuce</name>
    <dbReference type="NCBI Taxonomy" id="75948"/>
    <lineage>
        <taxon>Eukaryota</taxon>
        <taxon>Viridiplantae</taxon>
        <taxon>Streptophyta</taxon>
        <taxon>Embryophyta</taxon>
        <taxon>Tracheophyta</taxon>
        <taxon>Spermatophyta</taxon>
        <taxon>Magnoliopsida</taxon>
        <taxon>eudicotyledons</taxon>
        <taxon>Gunneridae</taxon>
        <taxon>Pentapetalae</taxon>
        <taxon>asterids</taxon>
        <taxon>campanulids</taxon>
        <taxon>Asterales</taxon>
        <taxon>Asteraceae</taxon>
        <taxon>Cichorioideae</taxon>
        <taxon>Cichorieae</taxon>
        <taxon>Lactucinae</taxon>
        <taxon>Lactuca</taxon>
    </lineage>
</organism>
<accession>A0AA36E8W7</accession>